<dbReference type="EMBL" id="CAFBPQ010000038">
    <property type="protein sequence ID" value="CAB5028540.1"/>
    <property type="molecule type" value="Genomic_DNA"/>
</dbReference>
<sequence>MKNLVLKLGAGLAALTVVATLGVASARAQGPQTPSCGNYELAKDKKIDGTLFAKGTYQLNAIGISCEKVIGKYGLFDQFLSQKSTTPLPKPWKYLAGAVGAPKFSAADGVGFRAQLLSD</sequence>
<organism evidence="4">
    <name type="scientific">freshwater metagenome</name>
    <dbReference type="NCBI Taxonomy" id="449393"/>
    <lineage>
        <taxon>unclassified sequences</taxon>
        <taxon>metagenomes</taxon>
        <taxon>ecological metagenomes</taxon>
    </lineage>
</organism>
<reference evidence="4" key="1">
    <citation type="submission" date="2020-05" db="EMBL/GenBank/DDBJ databases">
        <authorList>
            <person name="Chiriac C."/>
            <person name="Salcher M."/>
            <person name="Ghai R."/>
            <person name="Kavagutti S V."/>
        </authorList>
    </citation>
    <scope>NUCLEOTIDE SEQUENCE</scope>
</reference>
<gene>
    <name evidence="1" type="ORF">UFOPK2683_01662</name>
    <name evidence="2" type="ORF">UFOPK3605_00516</name>
    <name evidence="3" type="ORF">UFOPK3897_00955</name>
    <name evidence="4" type="ORF">UFOPK4121_01141</name>
</gene>
<name>A0A6J7RJ99_9ZZZZ</name>
<proteinExistence type="predicted"/>
<evidence type="ECO:0000313" key="1">
    <source>
        <dbReference type="EMBL" id="CAB4737385.1"/>
    </source>
</evidence>
<dbReference type="EMBL" id="CAEZYK010000154">
    <property type="protein sequence ID" value="CAB4737385.1"/>
    <property type="molecule type" value="Genomic_DNA"/>
</dbReference>
<evidence type="ECO:0000313" key="3">
    <source>
        <dbReference type="EMBL" id="CAB4978447.1"/>
    </source>
</evidence>
<evidence type="ECO:0000313" key="4">
    <source>
        <dbReference type="EMBL" id="CAB5028540.1"/>
    </source>
</evidence>
<protein>
    <submittedName>
        <fullName evidence="4">Unannotated protein</fullName>
    </submittedName>
</protein>
<evidence type="ECO:0000313" key="2">
    <source>
        <dbReference type="EMBL" id="CAB4901643.1"/>
    </source>
</evidence>
<dbReference type="EMBL" id="CAFBMM010000015">
    <property type="protein sequence ID" value="CAB4901643.1"/>
    <property type="molecule type" value="Genomic_DNA"/>
</dbReference>
<dbReference type="EMBL" id="CAFBOF010000019">
    <property type="protein sequence ID" value="CAB4978447.1"/>
    <property type="molecule type" value="Genomic_DNA"/>
</dbReference>
<dbReference type="AlphaFoldDB" id="A0A6J7RJ99"/>
<accession>A0A6J7RJ99</accession>